<dbReference type="CDD" id="cd01958">
    <property type="entry name" value="HPS_like"/>
    <property type="match status" value="1"/>
</dbReference>
<protein>
    <recommendedName>
        <fullName evidence="2">Bifunctional inhibitor/plant lipid transfer protein/seed storage helical domain-containing protein</fullName>
    </recommendedName>
</protein>
<dbReference type="AlphaFoldDB" id="A0A0D6R162"/>
<feature type="signal peptide" evidence="1">
    <location>
        <begin position="1"/>
        <end position="18"/>
    </location>
</feature>
<dbReference type="Gene3D" id="1.10.110.10">
    <property type="entry name" value="Plant lipid-transfer and hydrophobic proteins"/>
    <property type="match status" value="1"/>
</dbReference>
<keyword evidence="1" id="KW-0732">Signal</keyword>
<name>A0A0D6R162_ARACU</name>
<dbReference type="SMART" id="SM00499">
    <property type="entry name" value="AAI"/>
    <property type="match status" value="1"/>
</dbReference>
<dbReference type="SUPFAM" id="SSF47699">
    <property type="entry name" value="Bifunctional inhibitor/lipid-transfer protein/seed storage 2S albumin"/>
    <property type="match status" value="1"/>
</dbReference>
<organism evidence="3">
    <name type="scientific">Araucaria cunninghamii</name>
    <name type="common">Hoop pine</name>
    <name type="synonym">Moreton Bay pine</name>
    <dbReference type="NCBI Taxonomy" id="56994"/>
    <lineage>
        <taxon>Eukaryota</taxon>
        <taxon>Viridiplantae</taxon>
        <taxon>Streptophyta</taxon>
        <taxon>Embryophyta</taxon>
        <taxon>Tracheophyta</taxon>
        <taxon>Spermatophyta</taxon>
        <taxon>Pinopsida</taxon>
        <taxon>Pinidae</taxon>
        <taxon>Conifers II</taxon>
        <taxon>Araucariales</taxon>
        <taxon>Araucariaceae</taxon>
        <taxon>Araucaria</taxon>
    </lineage>
</organism>
<reference evidence="3" key="1">
    <citation type="submission" date="2015-03" db="EMBL/GenBank/DDBJ databases">
        <title>A transcriptome of Araucaria cunninghamii, an australian fine timber species.</title>
        <authorList>
            <person name="Jing Yi C.J.Y."/>
            <person name="Yin San L.Y.S."/>
            <person name="Abdul Karim S.S."/>
            <person name="Wan Azmi N.N."/>
            <person name="Hercus R.R."/>
            <person name="Croft L.L."/>
        </authorList>
    </citation>
    <scope>NUCLEOTIDE SEQUENCE</scope>
    <source>
        <strain evidence="3">MI0301</strain>
        <tissue evidence="3">Leaf</tissue>
    </source>
</reference>
<dbReference type="Pfam" id="PF14547">
    <property type="entry name" value="Hydrophob_seed"/>
    <property type="match status" value="1"/>
</dbReference>
<evidence type="ECO:0000313" key="3">
    <source>
        <dbReference type="EMBL" id="JAG95655.1"/>
    </source>
</evidence>
<proteinExistence type="predicted"/>
<dbReference type="InterPro" id="IPR036312">
    <property type="entry name" value="Bifun_inhib/LTP/seed_sf"/>
</dbReference>
<feature type="domain" description="Bifunctional inhibitor/plant lipid transfer protein/seed storage helical" evidence="2">
    <location>
        <begin position="59"/>
        <end position="140"/>
    </location>
</feature>
<dbReference type="PROSITE" id="PS51257">
    <property type="entry name" value="PROKAR_LIPOPROTEIN"/>
    <property type="match status" value="1"/>
</dbReference>
<evidence type="ECO:0000256" key="1">
    <source>
        <dbReference type="SAM" id="SignalP"/>
    </source>
</evidence>
<dbReference type="EMBL" id="GCKF01039902">
    <property type="protein sequence ID" value="JAG95655.1"/>
    <property type="molecule type" value="Transcribed_RNA"/>
</dbReference>
<sequence length="143" mass="14816">MKKAMALLFIAMIEAAATMPFVMACGSYKCPPSPTIPKPPWIPKPPYGGSPPVIPKDKCPLNALKLGACVDVLGGLVHVGLGDPVVNKCCPVVQGVAALEAALCLCTTIKAKVLNLNILLPLALELLVSCGLTPPKGFKCPTT</sequence>
<feature type="chain" id="PRO_5002311546" description="Bifunctional inhibitor/plant lipid transfer protein/seed storage helical domain-containing protein" evidence="1">
    <location>
        <begin position="19"/>
        <end position="143"/>
    </location>
</feature>
<dbReference type="InterPro" id="IPR027923">
    <property type="entry name" value="Hydrophob_seed_dom"/>
</dbReference>
<dbReference type="InterPro" id="IPR051636">
    <property type="entry name" value="Plant_LTP/defense-related"/>
</dbReference>
<dbReference type="InterPro" id="IPR016140">
    <property type="entry name" value="Bifunc_inhib/LTP/seed_store"/>
</dbReference>
<accession>A0A0D6R162</accession>
<evidence type="ECO:0000259" key="2">
    <source>
        <dbReference type="SMART" id="SM00499"/>
    </source>
</evidence>
<dbReference type="PANTHER" id="PTHR31731">
    <property type="match status" value="1"/>
</dbReference>